<accession>A0A0P1P499</accession>
<dbReference type="GO" id="GO:1903607">
    <property type="term" value="P:cytochrome c biosynthetic process"/>
    <property type="evidence" value="ECO:0007669"/>
    <property type="project" value="TreeGrafter"/>
</dbReference>
<evidence type="ECO:0000313" key="12">
    <source>
        <dbReference type="Proteomes" id="UP000182200"/>
    </source>
</evidence>
<accession>A0A0P1LW10</accession>
<feature type="transmembrane region" description="Helical" evidence="8">
    <location>
        <begin position="21"/>
        <end position="42"/>
    </location>
</feature>
<gene>
    <name evidence="10" type="ORF">JGI4_01603</name>
    <name evidence="9" type="ORF">JGI8_00342</name>
</gene>
<dbReference type="InterPro" id="IPR003544">
    <property type="entry name" value="Cyt_c_biogenesis_CcmB"/>
</dbReference>
<organism evidence="10 11">
    <name type="scientific">Candidatus Kryptonium thompsonii</name>
    <dbReference type="NCBI Taxonomy" id="1633631"/>
    <lineage>
        <taxon>Bacteria</taxon>
        <taxon>Pseudomonadati</taxon>
        <taxon>Candidatus Kryptoniota</taxon>
        <taxon>Candidatus Kryptonium</taxon>
    </lineage>
</organism>
<feature type="transmembrane region" description="Helical" evidence="8">
    <location>
        <begin position="129"/>
        <end position="153"/>
    </location>
</feature>
<dbReference type="EMBL" id="CZVI01000003">
    <property type="protein sequence ID" value="CUS79790.1"/>
    <property type="molecule type" value="Genomic_DNA"/>
</dbReference>
<keyword evidence="3" id="KW-0813">Transport</keyword>
<sequence>MLSSIWAIFLKDLKSEIRTRYALNALLMFVVVTISMILFATAGEVMSGELLSGLLWVVIFFSAMSGLSRTFVSEEDRGTVIFLQLATRPSVVYFGKLLFNLVLIFGINFFVVIAYLLTMENFKVKSFDVFLSALILGGLGLASASTIIAAIIAKANTKGTLYPVLSFPVLLPLLITTINMTQLSIEGAKLAETFGHLRILFSYFVVVVIASYLLFDYIWKE</sequence>
<accession>A0A0P1M7W9</accession>
<accession>A0A0S4N7Z4</accession>
<evidence type="ECO:0000256" key="4">
    <source>
        <dbReference type="ARBA" id="ARBA00022692"/>
    </source>
</evidence>
<feature type="transmembrane region" description="Helical" evidence="8">
    <location>
        <begin position="93"/>
        <end position="117"/>
    </location>
</feature>
<dbReference type="AlphaFoldDB" id="A0A0P1LKU0"/>
<dbReference type="STRING" id="1633631.GCA_001442925_01598"/>
<accession>A0A0P1P2D3</accession>
<dbReference type="GO" id="GO:0017004">
    <property type="term" value="P:cytochrome complex assembly"/>
    <property type="evidence" value="ECO:0007669"/>
    <property type="project" value="UniProtKB-KW"/>
</dbReference>
<reference evidence="10" key="2">
    <citation type="submission" date="2015-11" db="EMBL/GenBank/DDBJ databases">
        <authorList>
            <person name="Zhang Y."/>
            <person name="Guo Z."/>
        </authorList>
    </citation>
    <scope>NUCLEOTIDE SEQUENCE [LARGE SCALE GENOMIC DNA]</scope>
    <source>
        <strain evidence="10">JGI-4</strain>
    </source>
</reference>
<dbReference type="PANTHER" id="PTHR30070:SF1">
    <property type="entry name" value="CYTOCHROME C BIOGENESIS B-RELATED"/>
    <property type="match status" value="1"/>
</dbReference>
<accession>A0A0P1MSU8</accession>
<evidence type="ECO:0000256" key="2">
    <source>
        <dbReference type="ARBA" id="ARBA00010544"/>
    </source>
</evidence>
<dbReference type="Proteomes" id="UP000182011">
    <property type="component" value="Unassembled WGS sequence"/>
</dbReference>
<keyword evidence="12" id="KW-1185">Reference proteome</keyword>
<evidence type="ECO:0000256" key="5">
    <source>
        <dbReference type="ARBA" id="ARBA00022748"/>
    </source>
</evidence>
<feature type="transmembrane region" description="Helical" evidence="8">
    <location>
        <begin position="160"/>
        <end position="180"/>
    </location>
</feature>
<accession>A0A0P1L8N0</accession>
<dbReference type="GO" id="GO:0015232">
    <property type="term" value="F:heme transmembrane transporter activity"/>
    <property type="evidence" value="ECO:0007669"/>
    <property type="project" value="InterPro"/>
</dbReference>
<name>A0A0P1LKU0_9BACT</name>
<evidence type="ECO:0000313" key="9">
    <source>
        <dbReference type="EMBL" id="CUS79790.1"/>
    </source>
</evidence>
<accession>A0A0P1LKU0</accession>
<proteinExistence type="inferred from homology"/>
<dbReference type="PANTHER" id="PTHR30070">
    <property type="entry name" value="HEME EXPORTER PROTEIN B"/>
    <property type="match status" value="1"/>
</dbReference>
<evidence type="ECO:0000256" key="7">
    <source>
        <dbReference type="ARBA" id="ARBA00023136"/>
    </source>
</evidence>
<keyword evidence="7 8" id="KW-0472">Membrane</keyword>
<keyword evidence="4 8" id="KW-0812">Transmembrane</keyword>
<dbReference type="OrthoDB" id="9788444at2"/>
<reference evidence="11 12" key="1">
    <citation type="submission" date="2015-11" db="EMBL/GenBank/DDBJ databases">
        <authorList>
            <person name="Varghese N."/>
        </authorList>
    </citation>
    <scope>NUCLEOTIDE SEQUENCE [LARGE SCALE GENOMIC DNA]</scope>
    <source>
        <strain evidence="9 12">JGI-8</strain>
    </source>
</reference>
<protein>
    <submittedName>
        <fullName evidence="10">Heme exporter protein B</fullName>
    </submittedName>
</protein>
<dbReference type="RefSeq" id="WP_075427668.1">
    <property type="nucleotide sequence ID" value="NZ_CZVI01000003.1"/>
</dbReference>
<dbReference type="Pfam" id="PF03379">
    <property type="entry name" value="CcmB"/>
    <property type="match status" value="1"/>
</dbReference>
<dbReference type="Proteomes" id="UP000182200">
    <property type="component" value="Unassembled WGS sequence"/>
</dbReference>
<evidence type="ECO:0000313" key="10">
    <source>
        <dbReference type="EMBL" id="CUU06755.1"/>
    </source>
</evidence>
<evidence type="ECO:0000256" key="6">
    <source>
        <dbReference type="ARBA" id="ARBA00022989"/>
    </source>
</evidence>
<dbReference type="EMBL" id="FAOP01000006">
    <property type="protein sequence ID" value="CUU06755.1"/>
    <property type="molecule type" value="Genomic_DNA"/>
</dbReference>
<feature type="transmembrane region" description="Helical" evidence="8">
    <location>
        <begin position="200"/>
        <end position="219"/>
    </location>
</feature>
<comment type="similarity">
    <text evidence="2">Belongs to the CcmB/CycW/HelB family.</text>
</comment>
<accession>A0A0P1LEL2</accession>
<comment type="subcellular location">
    <subcellularLocation>
        <location evidence="1">Membrane</location>
        <topology evidence="1">Multi-pass membrane protein</topology>
    </subcellularLocation>
</comment>
<keyword evidence="6 8" id="KW-1133">Transmembrane helix</keyword>
<dbReference type="GO" id="GO:0005886">
    <property type="term" value="C:plasma membrane"/>
    <property type="evidence" value="ECO:0007669"/>
    <property type="project" value="TreeGrafter"/>
</dbReference>
<evidence type="ECO:0000256" key="1">
    <source>
        <dbReference type="ARBA" id="ARBA00004141"/>
    </source>
</evidence>
<evidence type="ECO:0000256" key="3">
    <source>
        <dbReference type="ARBA" id="ARBA00022448"/>
    </source>
</evidence>
<evidence type="ECO:0000313" key="11">
    <source>
        <dbReference type="Proteomes" id="UP000182011"/>
    </source>
</evidence>
<accession>A0A0P1LIP0</accession>
<feature type="transmembrane region" description="Helical" evidence="8">
    <location>
        <begin position="54"/>
        <end position="72"/>
    </location>
</feature>
<evidence type="ECO:0000256" key="8">
    <source>
        <dbReference type="SAM" id="Phobius"/>
    </source>
</evidence>
<keyword evidence="5" id="KW-0201">Cytochrome c-type biogenesis</keyword>